<dbReference type="PROSITE" id="PS51192">
    <property type="entry name" value="HELICASE_ATP_BIND_1"/>
    <property type="match status" value="1"/>
</dbReference>
<keyword evidence="9" id="KW-1185">Reference proteome</keyword>
<dbReference type="Gene3D" id="3.40.50.300">
    <property type="entry name" value="P-loop containing nucleotide triphosphate hydrolases"/>
    <property type="match status" value="2"/>
</dbReference>
<feature type="domain" description="Helicase ATP-binding" evidence="6">
    <location>
        <begin position="1"/>
        <end position="163"/>
    </location>
</feature>
<reference evidence="9" key="1">
    <citation type="journal article" date="2010" name="Science">
        <title>Signatures of adaptation to obligate biotrophy in the Hyaloperonospora arabidopsidis genome.</title>
        <authorList>
            <person name="Baxter L."/>
            <person name="Tripathy S."/>
            <person name="Ishaque N."/>
            <person name="Boot N."/>
            <person name="Cabral A."/>
            <person name="Kemen E."/>
            <person name="Thines M."/>
            <person name="Ah-Fong A."/>
            <person name="Anderson R."/>
            <person name="Badejoko W."/>
            <person name="Bittner-Eddy P."/>
            <person name="Boore J.L."/>
            <person name="Chibucos M.C."/>
            <person name="Coates M."/>
            <person name="Dehal P."/>
            <person name="Delehaunty K."/>
            <person name="Dong S."/>
            <person name="Downton P."/>
            <person name="Dumas B."/>
            <person name="Fabro G."/>
            <person name="Fronick C."/>
            <person name="Fuerstenberg S.I."/>
            <person name="Fulton L."/>
            <person name="Gaulin E."/>
            <person name="Govers F."/>
            <person name="Hughes L."/>
            <person name="Humphray S."/>
            <person name="Jiang R.H."/>
            <person name="Judelson H."/>
            <person name="Kamoun S."/>
            <person name="Kyung K."/>
            <person name="Meijer H."/>
            <person name="Minx P."/>
            <person name="Morris P."/>
            <person name="Nelson J."/>
            <person name="Phuntumart V."/>
            <person name="Qutob D."/>
            <person name="Rehmany A."/>
            <person name="Rougon-Cardoso A."/>
            <person name="Ryden P."/>
            <person name="Torto-Alalibo T."/>
            <person name="Studholme D."/>
            <person name="Wang Y."/>
            <person name="Win J."/>
            <person name="Wood J."/>
            <person name="Clifton S.W."/>
            <person name="Rogers J."/>
            <person name="Van den Ackerveken G."/>
            <person name="Jones J.D."/>
            <person name="McDowell J.M."/>
            <person name="Beynon J."/>
            <person name="Tyler B.M."/>
        </authorList>
    </citation>
    <scope>NUCLEOTIDE SEQUENCE [LARGE SCALE GENOMIC DNA]</scope>
    <source>
        <strain evidence="9">Emoy2</strain>
    </source>
</reference>
<dbReference type="STRING" id="559515.M4BEG7"/>
<dbReference type="EnsemblProtists" id="HpaT804685">
    <property type="protein sequence ID" value="HpaP804685"/>
    <property type="gene ID" value="HpaG804685"/>
</dbReference>
<protein>
    <recommendedName>
        <fullName evidence="1">RNA helicase</fullName>
        <ecNumber evidence="1">3.6.4.13</ecNumber>
    </recommendedName>
</protein>
<name>M4BEG7_HYAAE</name>
<dbReference type="Pfam" id="PF00270">
    <property type="entry name" value="DEAD"/>
    <property type="match status" value="1"/>
</dbReference>
<reference evidence="8" key="2">
    <citation type="submission" date="2015-06" db="UniProtKB">
        <authorList>
            <consortium name="EnsemblProtists"/>
        </authorList>
    </citation>
    <scope>IDENTIFICATION</scope>
    <source>
        <strain evidence="8">Emoy2</strain>
    </source>
</reference>
<keyword evidence="3" id="KW-0378">Hydrolase</keyword>
<dbReference type="Pfam" id="PF00271">
    <property type="entry name" value="Helicase_C"/>
    <property type="match status" value="1"/>
</dbReference>
<dbReference type="GO" id="GO:0003676">
    <property type="term" value="F:nucleic acid binding"/>
    <property type="evidence" value="ECO:0007669"/>
    <property type="project" value="InterPro"/>
</dbReference>
<dbReference type="eggNOG" id="KOG0331">
    <property type="taxonomic scope" value="Eukaryota"/>
</dbReference>
<dbReference type="InterPro" id="IPR027417">
    <property type="entry name" value="P-loop_NTPase"/>
</dbReference>
<dbReference type="GO" id="GO:0005524">
    <property type="term" value="F:ATP binding"/>
    <property type="evidence" value="ECO:0007669"/>
    <property type="project" value="UniProtKB-KW"/>
</dbReference>
<dbReference type="VEuPathDB" id="FungiDB:HpaG804685"/>
<dbReference type="GO" id="GO:0016787">
    <property type="term" value="F:hydrolase activity"/>
    <property type="evidence" value="ECO:0007669"/>
    <property type="project" value="UniProtKB-KW"/>
</dbReference>
<evidence type="ECO:0000313" key="8">
    <source>
        <dbReference type="EnsemblProtists" id="HpaP804685"/>
    </source>
</evidence>
<keyword evidence="4" id="KW-0347">Helicase</keyword>
<dbReference type="SUPFAM" id="SSF52540">
    <property type="entry name" value="P-loop containing nucleoside triphosphate hydrolases"/>
    <property type="match status" value="1"/>
</dbReference>
<dbReference type="InParanoid" id="M4BEG7"/>
<keyword evidence="5" id="KW-0067">ATP-binding</keyword>
<evidence type="ECO:0000256" key="2">
    <source>
        <dbReference type="ARBA" id="ARBA00022741"/>
    </source>
</evidence>
<dbReference type="EC" id="3.6.4.13" evidence="1"/>
<feature type="domain" description="Helicase C-terminal" evidence="7">
    <location>
        <begin position="204"/>
        <end position="366"/>
    </location>
</feature>
<sequence length="427" mass="47809">MQTIPCALQRYHVLIARERKEEIMAVVLAPVRELAIQIEMVAKMLMRGIYDMKTALLVGGFPVPTQRYRLVSGVQLIVASPGRFLDIFTNYSGGDALLSSIQVCIVDEVDIMLDIGFRPQISQIVALLAASGTKNVQLLFFSATISNEVEALVQQVLKTQINQSFIRIDVSKDACKAGLLKGLPSLYINASVNHQVQWAEDKEKKNKLFELLRTKGKESTLIGNGFCCCCLFKLVFVGSKLGATMLAEAIEKRCKISTAAIHSDKTQQERLRLLEAFVNLEILVLVSTNVLSRGMDLLNVENVVVYDLPKKIEDFVHLIGRTGRGGEKAGDTLTLVNLADRLLFRELASILRQANVSLPCEMYQNIRSQDAKKRANSSDIVVDDRKRAFWIKKEMINETGNVAHQWKEWDEQSRKRRKTGSKHVSSA</sequence>
<evidence type="ECO:0000256" key="5">
    <source>
        <dbReference type="ARBA" id="ARBA00022840"/>
    </source>
</evidence>
<dbReference type="AlphaFoldDB" id="M4BEG7"/>
<evidence type="ECO:0000256" key="4">
    <source>
        <dbReference type="ARBA" id="ARBA00022806"/>
    </source>
</evidence>
<organism evidence="8 9">
    <name type="scientific">Hyaloperonospora arabidopsidis (strain Emoy2)</name>
    <name type="common">Downy mildew agent</name>
    <name type="synonym">Peronospora arabidopsidis</name>
    <dbReference type="NCBI Taxonomy" id="559515"/>
    <lineage>
        <taxon>Eukaryota</taxon>
        <taxon>Sar</taxon>
        <taxon>Stramenopiles</taxon>
        <taxon>Oomycota</taxon>
        <taxon>Peronosporomycetes</taxon>
        <taxon>Peronosporales</taxon>
        <taxon>Peronosporaceae</taxon>
        <taxon>Hyaloperonospora</taxon>
    </lineage>
</organism>
<dbReference type="InterPro" id="IPR011545">
    <property type="entry name" value="DEAD/DEAH_box_helicase_dom"/>
</dbReference>
<dbReference type="GO" id="GO:0003724">
    <property type="term" value="F:RNA helicase activity"/>
    <property type="evidence" value="ECO:0007669"/>
    <property type="project" value="UniProtKB-EC"/>
</dbReference>
<keyword evidence="2" id="KW-0547">Nucleotide-binding</keyword>
<dbReference type="InterPro" id="IPR014001">
    <property type="entry name" value="Helicase_ATP-bd"/>
</dbReference>
<dbReference type="OMA" id="DESFCIR"/>
<evidence type="ECO:0000256" key="3">
    <source>
        <dbReference type="ARBA" id="ARBA00022801"/>
    </source>
</evidence>
<dbReference type="InterPro" id="IPR001650">
    <property type="entry name" value="Helicase_C-like"/>
</dbReference>
<dbReference type="CDD" id="cd18787">
    <property type="entry name" value="SF2_C_DEAD"/>
    <property type="match status" value="1"/>
</dbReference>
<evidence type="ECO:0000256" key="1">
    <source>
        <dbReference type="ARBA" id="ARBA00012552"/>
    </source>
</evidence>
<dbReference type="PANTHER" id="PTHR47958">
    <property type="entry name" value="ATP-DEPENDENT RNA HELICASE DBP3"/>
    <property type="match status" value="1"/>
</dbReference>
<dbReference type="PROSITE" id="PS51194">
    <property type="entry name" value="HELICASE_CTER"/>
    <property type="match status" value="1"/>
</dbReference>
<proteinExistence type="predicted"/>
<dbReference type="SMART" id="SM00490">
    <property type="entry name" value="HELICc"/>
    <property type="match status" value="1"/>
</dbReference>
<dbReference type="EMBL" id="JH598174">
    <property type="status" value="NOT_ANNOTATED_CDS"/>
    <property type="molecule type" value="Genomic_DNA"/>
</dbReference>
<dbReference type="HOGENOM" id="CLU_003041_1_5_1"/>
<accession>M4BEG7</accession>
<dbReference type="Proteomes" id="UP000011713">
    <property type="component" value="Unassembled WGS sequence"/>
</dbReference>
<evidence type="ECO:0000259" key="7">
    <source>
        <dbReference type="PROSITE" id="PS51194"/>
    </source>
</evidence>
<dbReference type="SMART" id="SM00487">
    <property type="entry name" value="DEXDc"/>
    <property type="match status" value="1"/>
</dbReference>
<evidence type="ECO:0000259" key="6">
    <source>
        <dbReference type="PROSITE" id="PS51192"/>
    </source>
</evidence>
<evidence type="ECO:0000313" key="9">
    <source>
        <dbReference type="Proteomes" id="UP000011713"/>
    </source>
</evidence>